<dbReference type="SUPFAM" id="SSF47459">
    <property type="entry name" value="HLH, helix-loop-helix DNA-binding domain"/>
    <property type="match status" value="1"/>
</dbReference>
<keyword evidence="3" id="KW-0238">DNA-binding</keyword>
<dbReference type="PANTHER" id="PTHR45844:SF16">
    <property type="entry name" value="TRANSCRIPTION FACTOR BHLH30-LIKE"/>
    <property type="match status" value="1"/>
</dbReference>
<dbReference type="Gene3D" id="4.10.280.10">
    <property type="entry name" value="Helix-loop-helix DNA-binding domain"/>
    <property type="match status" value="1"/>
</dbReference>
<evidence type="ECO:0000256" key="1">
    <source>
        <dbReference type="ARBA" id="ARBA00004123"/>
    </source>
</evidence>
<feature type="domain" description="BHLH" evidence="7">
    <location>
        <begin position="90"/>
        <end position="139"/>
    </location>
</feature>
<evidence type="ECO:0000256" key="3">
    <source>
        <dbReference type="ARBA" id="ARBA00023125"/>
    </source>
</evidence>
<accession>A0A8J4VUI0</accession>
<feature type="region of interest" description="Disordered" evidence="6">
    <location>
        <begin position="77"/>
        <end position="102"/>
    </location>
</feature>
<dbReference type="PANTHER" id="PTHR45844">
    <property type="entry name" value="TRANSCRIPTION FACTOR BHLH30"/>
    <property type="match status" value="1"/>
</dbReference>
<evidence type="ECO:0000259" key="7">
    <source>
        <dbReference type="PROSITE" id="PS50888"/>
    </source>
</evidence>
<dbReference type="CDD" id="cd11455">
    <property type="entry name" value="bHLH_AtAIG1_like"/>
    <property type="match status" value="1"/>
</dbReference>
<evidence type="ECO:0000256" key="2">
    <source>
        <dbReference type="ARBA" id="ARBA00023015"/>
    </source>
</evidence>
<dbReference type="OrthoDB" id="71302at2759"/>
<organism evidence="8 9">
    <name type="scientific">Castanea mollissima</name>
    <name type="common">Chinese chestnut</name>
    <dbReference type="NCBI Taxonomy" id="60419"/>
    <lineage>
        <taxon>Eukaryota</taxon>
        <taxon>Viridiplantae</taxon>
        <taxon>Streptophyta</taxon>
        <taxon>Embryophyta</taxon>
        <taxon>Tracheophyta</taxon>
        <taxon>Spermatophyta</taxon>
        <taxon>Magnoliopsida</taxon>
        <taxon>eudicotyledons</taxon>
        <taxon>Gunneridae</taxon>
        <taxon>Pentapetalae</taxon>
        <taxon>rosids</taxon>
        <taxon>fabids</taxon>
        <taxon>Fagales</taxon>
        <taxon>Fagaceae</taxon>
        <taxon>Castanea</taxon>
    </lineage>
</organism>
<protein>
    <recommendedName>
        <fullName evidence="7">BHLH domain-containing protein</fullName>
    </recommendedName>
</protein>
<evidence type="ECO:0000256" key="4">
    <source>
        <dbReference type="ARBA" id="ARBA00023163"/>
    </source>
</evidence>
<proteinExistence type="predicted"/>
<gene>
    <name evidence="8" type="ORF">CMV_005253</name>
</gene>
<dbReference type="InterPro" id="IPR011598">
    <property type="entry name" value="bHLH_dom"/>
</dbReference>
<name>A0A8J4VUI0_9ROSI</name>
<dbReference type="Pfam" id="PF00010">
    <property type="entry name" value="HLH"/>
    <property type="match status" value="1"/>
</dbReference>
<dbReference type="SMART" id="SM00353">
    <property type="entry name" value="HLH"/>
    <property type="match status" value="1"/>
</dbReference>
<dbReference type="GO" id="GO:0003700">
    <property type="term" value="F:DNA-binding transcription factor activity"/>
    <property type="evidence" value="ECO:0007669"/>
    <property type="project" value="InterPro"/>
</dbReference>
<dbReference type="GO" id="GO:0005634">
    <property type="term" value="C:nucleus"/>
    <property type="evidence" value="ECO:0007669"/>
    <property type="project" value="UniProtKB-SubCell"/>
</dbReference>
<keyword evidence="4" id="KW-0804">Transcription</keyword>
<reference evidence="8" key="1">
    <citation type="submission" date="2020-03" db="EMBL/GenBank/DDBJ databases">
        <title>Castanea mollissima Vanexum genome sequencing.</title>
        <authorList>
            <person name="Staton M."/>
        </authorList>
    </citation>
    <scope>NUCLEOTIDE SEQUENCE</scope>
    <source>
        <tissue evidence="8">Leaf</tissue>
    </source>
</reference>
<dbReference type="InterPro" id="IPR036638">
    <property type="entry name" value="HLH_DNA-bd_sf"/>
</dbReference>
<evidence type="ECO:0000256" key="6">
    <source>
        <dbReference type="SAM" id="MobiDB-lite"/>
    </source>
</evidence>
<evidence type="ECO:0000313" key="9">
    <source>
        <dbReference type="Proteomes" id="UP000737018"/>
    </source>
</evidence>
<keyword evidence="5" id="KW-0539">Nucleus</keyword>
<dbReference type="EMBL" id="JRKL02000464">
    <property type="protein sequence ID" value="KAF3971125.1"/>
    <property type="molecule type" value="Genomic_DNA"/>
</dbReference>
<feature type="compositionally biased region" description="Basic and acidic residues" evidence="6">
    <location>
        <begin position="83"/>
        <end position="100"/>
    </location>
</feature>
<keyword evidence="9" id="KW-1185">Reference proteome</keyword>
<comment type="caution">
    <text evidence="8">The sequence shown here is derived from an EMBL/GenBank/DDBJ whole genome shotgun (WGS) entry which is preliminary data.</text>
</comment>
<dbReference type="PROSITE" id="PS50888">
    <property type="entry name" value="BHLH"/>
    <property type="match status" value="1"/>
</dbReference>
<dbReference type="GO" id="GO:0046983">
    <property type="term" value="F:protein dimerization activity"/>
    <property type="evidence" value="ECO:0007669"/>
    <property type="project" value="InterPro"/>
</dbReference>
<dbReference type="Proteomes" id="UP000737018">
    <property type="component" value="Unassembled WGS sequence"/>
</dbReference>
<keyword evidence="2" id="KW-0805">Transcription regulation</keyword>
<dbReference type="InterPro" id="IPR045847">
    <property type="entry name" value="AIG1-like"/>
</dbReference>
<evidence type="ECO:0000256" key="5">
    <source>
        <dbReference type="ARBA" id="ARBA00023242"/>
    </source>
</evidence>
<sequence>MNGRDGLSFCYWLPPPFPPTQMGFVFFSPGIPSIIRRWIIRKEMLPFQSYYDFDQQEKTSHEPPNLVVNLMDGGDSTMSSASKVERKSEEACRSHKEAERRRRQRINAHLSTLRTLLPNTTKTDKASLLAEVVHHVKELRKRADDMTKRDGDTWIFPSESDEVSLSYCDGDGHGGDNNNNNSKEMKATLCCADRPGLNVDLARAIRAGRARAVRAEMMTVGGRTKSVVVVKWAESVGGEEEIGALKRALKAVVENRVSDSGLGRVVSGSKRARVYGSGNEKGDNEFF</sequence>
<dbReference type="GO" id="GO:0003677">
    <property type="term" value="F:DNA binding"/>
    <property type="evidence" value="ECO:0007669"/>
    <property type="project" value="UniProtKB-KW"/>
</dbReference>
<dbReference type="AlphaFoldDB" id="A0A8J4VUI0"/>
<comment type="subcellular location">
    <subcellularLocation>
        <location evidence="1">Nucleus</location>
    </subcellularLocation>
</comment>
<evidence type="ECO:0000313" key="8">
    <source>
        <dbReference type="EMBL" id="KAF3971125.1"/>
    </source>
</evidence>